<evidence type="ECO:0000313" key="3">
    <source>
        <dbReference type="Proteomes" id="UP000222133"/>
    </source>
</evidence>
<reference evidence="3" key="1">
    <citation type="submission" date="2017-05" db="EMBL/GenBank/DDBJ databases">
        <title>ST32 complete genome sequence.</title>
        <authorList>
            <person name="Liu X."/>
            <person name="Liu H."/>
        </authorList>
    </citation>
    <scope>NUCLEOTIDE SEQUENCE [LARGE SCALE GENOMIC DNA]</scope>
</reference>
<evidence type="ECO:0000313" key="2">
    <source>
        <dbReference type="EMBL" id="ASD53992.1"/>
    </source>
</evidence>
<dbReference type="Pfam" id="PF23961">
    <property type="entry name" value="Phage_tail_terminator_9"/>
    <property type="match status" value="1"/>
</dbReference>
<feature type="domain" description="Phage neck terminator protein gp12-like" evidence="1">
    <location>
        <begin position="10"/>
        <end position="149"/>
    </location>
</feature>
<dbReference type="InterPro" id="IPR057087">
    <property type="entry name" value="Gp12-like"/>
</dbReference>
<evidence type="ECO:0000259" key="1">
    <source>
        <dbReference type="Pfam" id="PF23961"/>
    </source>
</evidence>
<organism evidence="2 3">
    <name type="scientific">Escherichia phage ST32</name>
    <dbReference type="NCBI Taxonomy" id="2005048"/>
    <lineage>
        <taxon>Viruses</taxon>
        <taxon>Duplodnaviria</taxon>
        <taxon>Heunggongvirae</taxon>
        <taxon>Uroviricota</taxon>
        <taxon>Caudoviricetes</taxon>
        <taxon>Chaseviridae</taxon>
        <taxon>Cleopatravirinae</taxon>
        <taxon>Carltongylesvirus</taxon>
        <taxon>Carltongylesvirus ST32</taxon>
    </lineage>
</organism>
<keyword evidence="3" id="KW-1185">Reference proteome</keyword>
<accession>A0A218MAL4</accession>
<dbReference type="Proteomes" id="UP000222133">
    <property type="component" value="Segment"/>
</dbReference>
<proteinExistence type="predicted"/>
<name>A0A218MAL4_9CAUD</name>
<sequence length="170" mass="19255">MIYDEDIQAMKDIVDVCVGVPRFSYEMQINAPRPADNYAAIKCVSSVNPGFDETRIEVRNGEEVFVTRGIRILTFYILFSRRGSEYVKFDNSFFRPDVQAMLKSKGFATLDKNPLNLASLTLETNWEFREGIQIKFNVLREDVMNIGTMSDASVGGKFYDGGEPILIKGI</sequence>
<gene>
    <name evidence="2" type="ORF">ST32_0061</name>
</gene>
<dbReference type="EMBL" id="MF044458">
    <property type="protein sequence ID" value="ASD53992.1"/>
    <property type="molecule type" value="Genomic_DNA"/>
</dbReference>
<protein>
    <recommendedName>
        <fullName evidence="1">Phage neck terminator protein gp12-like domain-containing protein</fullName>
    </recommendedName>
</protein>